<dbReference type="PANTHER" id="PTHR31009">
    <property type="entry name" value="S-ADENOSYL-L-METHIONINE:CARBOXYL METHYLTRANSFERASE FAMILY PROTEIN"/>
    <property type="match status" value="1"/>
</dbReference>
<keyword evidence="3" id="KW-0479">Metal-binding</keyword>
<accession>A0ABY9BVF6</accession>
<proteinExistence type="predicted"/>
<dbReference type="Gene3D" id="1.10.1200.270">
    <property type="entry name" value="Methyltransferase, alpha-helical capping domain"/>
    <property type="match status" value="1"/>
</dbReference>
<protein>
    <recommendedName>
        <fullName evidence="7">Salicylate carboxymethyltransferase</fullName>
    </recommendedName>
</protein>
<dbReference type="InterPro" id="IPR005299">
    <property type="entry name" value="MeTrfase_7"/>
</dbReference>
<evidence type="ECO:0008006" key="7">
    <source>
        <dbReference type="Google" id="ProtNLM"/>
    </source>
</evidence>
<name>A0ABY9BVF6_VITVI</name>
<dbReference type="InterPro" id="IPR042086">
    <property type="entry name" value="MeTrfase_capping"/>
</dbReference>
<keyword evidence="6" id="KW-1185">Reference proteome</keyword>
<sequence>MSMPLLEQAVLDLCCTTLPESVAIAGLGCSSGPNTFCAVSEIVTIIYKRCCQLGRSPPRFWVFSNDLPGNDFNSVFKSLLAFHEKMRGKNGEEFGPCHVAAVPASFYHKLAPPRTLQFVYSACSLHWLSQFQRDFSLFLRLREEEIVPGGCMVLPFKARRTPDPVPDESCLLRDQLAQALQELVSEGLIAEEKLDSYNVPFYEPYTEDIVTEIEKEGSFSINGLEIMALPWDSPYGGQNYDRPTSAQKLAKAMRAVHEPMLASHFGAEVMNPLFKRPMEIIAADTREVEHVAVLVSTTRKT</sequence>
<dbReference type="InterPro" id="IPR029063">
    <property type="entry name" value="SAM-dependent_MTases_sf"/>
</dbReference>
<evidence type="ECO:0000313" key="5">
    <source>
        <dbReference type="EMBL" id="WJZ86225.1"/>
    </source>
</evidence>
<evidence type="ECO:0000256" key="1">
    <source>
        <dbReference type="ARBA" id="ARBA00022603"/>
    </source>
</evidence>
<evidence type="ECO:0000256" key="2">
    <source>
        <dbReference type="ARBA" id="ARBA00022679"/>
    </source>
</evidence>
<dbReference type="EMBL" id="CP126651">
    <property type="protein sequence ID" value="WJZ86225.1"/>
    <property type="molecule type" value="Genomic_DNA"/>
</dbReference>
<keyword evidence="1" id="KW-0489">Methyltransferase</keyword>
<reference evidence="5 6" key="1">
    <citation type="journal article" date="2023" name="Hortic Res">
        <title>The complete reference genome for grapevine (Vitis vinifera L.) genetics and breeding.</title>
        <authorList>
            <person name="Shi X."/>
            <person name="Cao S."/>
            <person name="Wang X."/>
            <person name="Huang S."/>
            <person name="Wang Y."/>
            <person name="Liu Z."/>
            <person name="Liu W."/>
            <person name="Leng X."/>
            <person name="Peng Y."/>
            <person name="Wang N."/>
            <person name="Wang Y."/>
            <person name="Ma Z."/>
            <person name="Xu X."/>
            <person name="Zhang F."/>
            <person name="Xue H."/>
            <person name="Zhong H."/>
            <person name="Wang Y."/>
            <person name="Zhang K."/>
            <person name="Velt A."/>
            <person name="Avia K."/>
            <person name="Holtgrawe D."/>
            <person name="Grimplet J."/>
            <person name="Matus J.T."/>
            <person name="Ware D."/>
            <person name="Wu X."/>
            <person name="Wang H."/>
            <person name="Liu C."/>
            <person name="Fang Y."/>
            <person name="Rustenholz C."/>
            <person name="Cheng Z."/>
            <person name="Xiao H."/>
            <person name="Zhou Y."/>
        </authorList>
    </citation>
    <scope>NUCLEOTIDE SEQUENCE [LARGE SCALE GENOMIC DNA]</scope>
    <source>
        <strain evidence="6">cv. Pinot noir / PN40024</strain>
        <tissue evidence="5">Leaf</tissue>
    </source>
</reference>
<evidence type="ECO:0000313" key="6">
    <source>
        <dbReference type="Proteomes" id="UP001227230"/>
    </source>
</evidence>
<keyword evidence="2" id="KW-0808">Transferase</keyword>
<gene>
    <name evidence="5" type="ORF">VitviT2T_005704</name>
</gene>
<evidence type="ECO:0000256" key="4">
    <source>
        <dbReference type="ARBA" id="ARBA00022842"/>
    </source>
</evidence>
<keyword evidence="4" id="KW-0460">Magnesium</keyword>
<dbReference type="Pfam" id="PF03492">
    <property type="entry name" value="Methyltransf_7"/>
    <property type="match status" value="1"/>
</dbReference>
<organism evidence="5 6">
    <name type="scientific">Vitis vinifera</name>
    <name type="common">Grape</name>
    <dbReference type="NCBI Taxonomy" id="29760"/>
    <lineage>
        <taxon>Eukaryota</taxon>
        <taxon>Viridiplantae</taxon>
        <taxon>Streptophyta</taxon>
        <taxon>Embryophyta</taxon>
        <taxon>Tracheophyta</taxon>
        <taxon>Spermatophyta</taxon>
        <taxon>Magnoliopsida</taxon>
        <taxon>eudicotyledons</taxon>
        <taxon>Gunneridae</taxon>
        <taxon>Pentapetalae</taxon>
        <taxon>rosids</taxon>
        <taxon>Vitales</taxon>
        <taxon>Vitaceae</taxon>
        <taxon>Viteae</taxon>
        <taxon>Vitis</taxon>
    </lineage>
</organism>
<dbReference type="Gene3D" id="3.40.50.150">
    <property type="entry name" value="Vaccinia Virus protein VP39"/>
    <property type="match status" value="1"/>
</dbReference>
<dbReference type="Proteomes" id="UP001227230">
    <property type="component" value="Chromosome 4"/>
</dbReference>
<dbReference type="SUPFAM" id="SSF53335">
    <property type="entry name" value="S-adenosyl-L-methionine-dependent methyltransferases"/>
    <property type="match status" value="1"/>
</dbReference>
<evidence type="ECO:0000256" key="3">
    <source>
        <dbReference type="ARBA" id="ARBA00022723"/>
    </source>
</evidence>